<keyword evidence="7" id="KW-1185">Reference proteome</keyword>
<keyword evidence="4 5" id="KW-0472">Membrane</keyword>
<dbReference type="FunCoup" id="J0D2F8">
    <property type="interactions" value="6"/>
</dbReference>
<dbReference type="EMBL" id="JH687797">
    <property type="protein sequence ID" value="EJD40938.1"/>
    <property type="molecule type" value="Genomic_DNA"/>
</dbReference>
<dbReference type="InParanoid" id="J0D2F8"/>
<dbReference type="SUPFAM" id="SSF103473">
    <property type="entry name" value="MFS general substrate transporter"/>
    <property type="match status" value="1"/>
</dbReference>
<proteinExistence type="predicted"/>
<dbReference type="Gene3D" id="1.20.1250.20">
    <property type="entry name" value="MFS general substrate transporter like domains"/>
    <property type="match status" value="1"/>
</dbReference>
<evidence type="ECO:0000256" key="2">
    <source>
        <dbReference type="ARBA" id="ARBA00022692"/>
    </source>
</evidence>
<gene>
    <name evidence="6" type="ORF">AURDEDRAFT_186756</name>
</gene>
<dbReference type="OrthoDB" id="2015447at2759"/>
<dbReference type="InterPro" id="IPR011701">
    <property type="entry name" value="MFS"/>
</dbReference>
<reference evidence="7" key="1">
    <citation type="journal article" date="2012" name="Science">
        <title>The Paleozoic origin of enzymatic lignin decomposition reconstructed from 31 fungal genomes.</title>
        <authorList>
            <person name="Floudas D."/>
            <person name="Binder M."/>
            <person name="Riley R."/>
            <person name="Barry K."/>
            <person name="Blanchette R.A."/>
            <person name="Henrissat B."/>
            <person name="Martinez A.T."/>
            <person name="Otillar R."/>
            <person name="Spatafora J.W."/>
            <person name="Yadav J.S."/>
            <person name="Aerts A."/>
            <person name="Benoit I."/>
            <person name="Boyd A."/>
            <person name="Carlson A."/>
            <person name="Copeland A."/>
            <person name="Coutinho P.M."/>
            <person name="de Vries R.P."/>
            <person name="Ferreira P."/>
            <person name="Findley K."/>
            <person name="Foster B."/>
            <person name="Gaskell J."/>
            <person name="Glotzer D."/>
            <person name="Gorecki P."/>
            <person name="Heitman J."/>
            <person name="Hesse C."/>
            <person name="Hori C."/>
            <person name="Igarashi K."/>
            <person name="Jurgens J.A."/>
            <person name="Kallen N."/>
            <person name="Kersten P."/>
            <person name="Kohler A."/>
            <person name="Kuees U."/>
            <person name="Kumar T.K.A."/>
            <person name="Kuo A."/>
            <person name="LaButti K."/>
            <person name="Larrondo L.F."/>
            <person name="Lindquist E."/>
            <person name="Ling A."/>
            <person name="Lombard V."/>
            <person name="Lucas S."/>
            <person name="Lundell T."/>
            <person name="Martin R."/>
            <person name="McLaughlin D.J."/>
            <person name="Morgenstern I."/>
            <person name="Morin E."/>
            <person name="Murat C."/>
            <person name="Nagy L.G."/>
            <person name="Nolan M."/>
            <person name="Ohm R.A."/>
            <person name="Patyshakuliyeva A."/>
            <person name="Rokas A."/>
            <person name="Ruiz-Duenas F.J."/>
            <person name="Sabat G."/>
            <person name="Salamov A."/>
            <person name="Samejima M."/>
            <person name="Schmutz J."/>
            <person name="Slot J.C."/>
            <person name="St John F."/>
            <person name="Stenlid J."/>
            <person name="Sun H."/>
            <person name="Sun S."/>
            <person name="Syed K."/>
            <person name="Tsang A."/>
            <person name="Wiebenga A."/>
            <person name="Young D."/>
            <person name="Pisabarro A."/>
            <person name="Eastwood D.C."/>
            <person name="Martin F."/>
            <person name="Cullen D."/>
            <person name="Grigoriev I.V."/>
            <person name="Hibbett D.S."/>
        </authorList>
    </citation>
    <scope>NUCLEOTIDE SEQUENCE [LARGE SCALE GENOMIC DNA]</scope>
    <source>
        <strain evidence="7">TFB10046</strain>
    </source>
</reference>
<dbReference type="InterPro" id="IPR036259">
    <property type="entry name" value="MFS_trans_sf"/>
</dbReference>
<protein>
    <submittedName>
        <fullName evidence="6">MFS general substrate transporter</fullName>
    </submittedName>
</protein>
<dbReference type="OMA" id="TSPAWIM"/>
<dbReference type="InterPro" id="IPR051068">
    <property type="entry name" value="MFS_Domain-Containing_Protein"/>
</dbReference>
<evidence type="ECO:0000313" key="6">
    <source>
        <dbReference type="EMBL" id="EJD40938.1"/>
    </source>
</evidence>
<feature type="transmembrane region" description="Helical" evidence="5">
    <location>
        <begin position="395"/>
        <end position="419"/>
    </location>
</feature>
<dbReference type="Proteomes" id="UP000006514">
    <property type="component" value="Unassembled WGS sequence"/>
</dbReference>
<evidence type="ECO:0000256" key="4">
    <source>
        <dbReference type="ARBA" id="ARBA00023136"/>
    </source>
</evidence>
<keyword evidence="2 5" id="KW-0812">Transmembrane</keyword>
<evidence type="ECO:0000313" key="7">
    <source>
        <dbReference type="Proteomes" id="UP000006514"/>
    </source>
</evidence>
<evidence type="ECO:0000256" key="1">
    <source>
        <dbReference type="ARBA" id="ARBA00004141"/>
    </source>
</evidence>
<dbReference type="Pfam" id="PF07690">
    <property type="entry name" value="MFS_1"/>
    <property type="match status" value="1"/>
</dbReference>
<accession>J0D2F8</accession>
<feature type="transmembrane region" description="Helical" evidence="5">
    <location>
        <begin position="41"/>
        <end position="61"/>
    </location>
</feature>
<dbReference type="AlphaFoldDB" id="J0D2F8"/>
<feature type="transmembrane region" description="Helical" evidence="5">
    <location>
        <begin position="484"/>
        <end position="505"/>
    </location>
</feature>
<dbReference type="eggNOG" id="KOG2325">
    <property type="taxonomic scope" value="Eukaryota"/>
</dbReference>
<feature type="transmembrane region" description="Helical" evidence="5">
    <location>
        <begin position="340"/>
        <end position="360"/>
    </location>
</feature>
<dbReference type="PANTHER" id="PTHR23510">
    <property type="entry name" value="INNER MEMBRANE TRANSPORT PROTEIN YAJR"/>
    <property type="match status" value="1"/>
</dbReference>
<feature type="transmembrane region" description="Helical" evidence="5">
    <location>
        <begin position="73"/>
        <end position="92"/>
    </location>
</feature>
<keyword evidence="3 5" id="KW-1133">Transmembrane helix</keyword>
<feature type="transmembrane region" description="Helical" evidence="5">
    <location>
        <begin position="170"/>
        <end position="194"/>
    </location>
</feature>
<feature type="transmembrane region" description="Helical" evidence="5">
    <location>
        <begin position="367"/>
        <end position="389"/>
    </location>
</feature>
<name>J0D2F8_AURST</name>
<dbReference type="PANTHER" id="PTHR23510:SF64">
    <property type="entry name" value="INNER MEMBRANE TRANSPORT PROTEIN YAJR"/>
    <property type="match status" value="1"/>
</dbReference>
<dbReference type="GO" id="GO:0022857">
    <property type="term" value="F:transmembrane transporter activity"/>
    <property type="evidence" value="ECO:0007669"/>
    <property type="project" value="InterPro"/>
</dbReference>
<feature type="transmembrane region" description="Helical" evidence="5">
    <location>
        <begin position="206"/>
        <end position="224"/>
    </location>
</feature>
<dbReference type="KEGG" id="adl:AURDEDRAFT_186756"/>
<organism evidence="6 7">
    <name type="scientific">Auricularia subglabra (strain TFB-10046 / SS5)</name>
    <name type="common">White-rot fungus</name>
    <name type="synonym">Auricularia delicata (strain TFB10046)</name>
    <dbReference type="NCBI Taxonomy" id="717982"/>
    <lineage>
        <taxon>Eukaryota</taxon>
        <taxon>Fungi</taxon>
        <taxon>Dikarya</taxon>
        <taxon>Basidiomycota</taxon>
        <taxon>Agaricomycotina</taxon>
        <taxon>Agaricomycetes</taxon>
        <taxon>Auriculariales</taxon>
        <taxon>Auriculariaceae</taxon>
        <taxon>Auricularia</taxon>
    </lineage>
</organism>
<evidence type="ECO:0000256" key="3">
    <source>
        <dbReference type="ARBA" id="ARBA00022989"/>
    </source>
</evidence>
<feature type="transmembrane region" description="Helical" evidence="5">
    <location>
        <begin position="282"/>
        <end position="303"/>
    </location>
</feature>
<comment type="subcellular location">
    <subcellularLocation>
        <location evidence="1">Membrane</location>
        <topology evidence="1">Multi-pass membrane protein</topology>
    </subcellularLocation>
</comment>
<evidence type="ECO:0000256" key="5">
    <source>
        <dbReference type="SAM" id="Phobius"/>
    </source>
</evidence>
<sequence>MADVKKDEFSLPAAALVPADGAADAAEVDNEELKLPPMPSLIIVLLNNLLLQISFFIIVSSSNVYAEELGGDATFSGIVLGIPTVFSGIALLPMMRYDRGGYKLPLHLSCLTSILGHIIYALAYPFGQLYLILASRIVGGVAFAMFMYCKRYCADPRIVGVRRRTTLAGWVVVTQGVGMTAGPFFGGLLFKIGFPNKWFNGLTSPGWVMAAIWAVFWVATTLVYREVPPAQPHADPSVEEIELAPLPAPVTEADGLHHRGPPHAEPMVSASPMQAPSAPKGAWGVAALMCWCAMTSFFVLGAWEANIPVFASNVHLPNSTTTLASPLSGVHFSPTGAGNFIALGGLIAAPLLLFNALHVARRVQDRYILLIGMASGFVGLVVFLSLLAARTTVGYAPLLVCWVAVALGFNVASTVTLSLMSKTLPPSVSVRPWSLKRVLGLEPEEKRKEIDLNGRTSLAVQYSNYCGRVCGAVWGGSGVKVGMLGYVGLELGLLGIVALGSWKFWRDMKAKTG</sequence>
<feature type="transmembrane region" description="Helical" evidence="5">
    <location>
        <begin position="129"/>
        <end position="149"/>
    </location>
</feature>
<dbReference type="GO" id="GO:0016020">
    <property type="term" value="C:membrane"/>
    <property type="evidence" value="ECO:0007669"/>
    <property type="project" value="UniProtKB-SubCell"/>
</dbReference>